<proteinExistence type="predicted"/>
<dbReference type="OrthoDB" id="9925478at2"/>
<evidence type="ECO:0000313" key="1">
    <source>
        <dbReference type="EMBL" id="SNY33050.1"/>
    </source>
</evidence>
<dbReference type="RefSeq" id="WP_097018295.1">
    <property type="nucleotide sequence ID" value="NZ_OBDZ01000016.1"/>
</dbReference>
<gene>
    <name evidence="1" type="ORF">SAMN06265827_116109</name>
</gene>
<accession>A0A285HBD0</accession>
<keyword evidence="2" id="KW-1185">Reference proteome</keyword>
<organism evidence="1 2">
    <name type="scientific">Orenia metallireducens</name>
    <dbReference type="NCBI Taxonomy" id="1413210"/>
    <lineage>
        <taxon>Bacteria</taxon>
        <taxon>Bacillati</taxon>
        <taxon>Bacillota</taxon>
        <taxon>Clostridia</taxon>
        <taxon>Halanaerobiales</taxon>
        <taxon>Halobacteroidaceae</taxon>
        <taxon>Orenia</taxon>
    </lineage>
</organism>
<name>A0A285HBD0_9FIRM</name>
<dbReference type="AlphaFoldDB" id="A0A285HBD0"/>
<dbReference type="Proteomes" id="UP000219573">
    <property type="component" value="Unassembled WGS sequence"/>
</dbReference>
<protein>
    <submittedName>
        <fullName evidence="1">Uncharacterized protein</fullName>
    </submittedName>
</protein>
<sequence>MFDKESITNFLEGIKFFLSLHTPFGSTNTIRLELDEMYIDSSRLIKATVQYLKNEGRDCTFSGEYIGSYPVLKVDGSRYALILNTIGSAATRLSVQQVMLKEI</sequence>
<evidence type="ECO:0000313" key="2">
    <source>
        <dbReference type="Proteomes" id="UP000219573"/>
    </source>
</evidence>
<dbReference type="EMBL" id="OBDZ01000016">
    <property type="protein sequence ID" value="SNY33050.1"/>
    <property type="molecule type" value="Genomic_DNA"/>
</dbReference>
<reference evidence="2" key="1">
    <citation type="submission" date="2017-09" db="EMBL/GenBank/DDBJ databases">
        <authorList>
            <person name="Varghese N."/>
            <person name="Submissions S."/>
        </authorList>
    </citation>
    <scope>NUCLEOTIDE SEQUENCE [LARGE SCALE GENOMIC DNA]</scope>
    <source>
        <strain evidence="2">MSL47</strain>
    </source>
</reference>